<gene>
    <name evidence="1" type="ORF">LOK49_LG10G02784</name>
</gene>
<evidence type="ECO:0000313" key="1">
    <source>
        <dbReference type="EMBL" id="KAI7997577.1"/>
    </source>
</evidence>
<protein>
    <submittedName>
        <fullName evidence="1">CTP synthase</fullName>
    </submittedName>
</protein>
<keyword evidence="2" id="KW-1185">Reference proteome</keyword>
<dbReference type="EMBL" id="CM045767">
    <property type="protein sequence ID" value="KAI7997577.1"/>
    <property type="molecule type" value="Genomic_DNA"/>
</dbReference>
<evidence type="ECO:0000313" key="2">
    <source>
        <dbReference type="Proteomes" id="UP001060215"/>
    </source>
</evidence>
<reference evidence="1 2" key="1">
    <citation type="journal article" date="2022" name="Plant J.">
        <title>Chromosome-level genome of Camellia lanceoleosa provides a valuable resource for understanding genome evolution and self-incompatibility.</title>
        <authorList>
            <person name="Gong W."/>
            <person name="Xiao S."/>
            <person name="Wang L."/>
            <person name="Liao Z."/>
            <person name="Chang Y."/>
            <person name="Mo W."/>
            <person name="Hu G."/>
            <person name="Li W."/>
            <person name="Zhao G."/>
            <person name="Zhu H."/>
            <person name="Hu X."/>
            <person name="Ji K."/>
            <person name="Xiang X."/>
            <person name="Song Q."/>
            <person name="Yuan D."/>
            <person name="Jin S."/>
            <person name="Zhang L."/>
        </authorList>
    </citation>
    <scope>NUCLEOTIDE SEQUENCE [LARGE SCALE GENOMIC DNA]</scope>
    <source>
        <strain evidence="1">SQ_2022a</strain>
    </source>
</reference>
<comment type="caution">
    <text evidence="1">The sequence shown here is derived from an EMBL/GenBank/DDBJ whole genome shotgun (WGS) entry which is preliminary data.</text>
</comment>
<proteinExistence type="predicted"/>
<sequence>MGGMDFSKVGEASRLDSLCDLSASFLPLRSRDPYLNTDAGTMSPFEHGEVFVLDDGGEVYIIDFGLAKDIVTLPQAAIFLQYTDNQVHA</sequence>
<name>A0ACC0GAQ6_9ERIC</name>
<accession>A0ACC0GAQ6</accession>
<dbReference type="Proteomes" id="UP001060215">
    <property type="component" value="Chromosome 10"/>
</dbReference>
<organism evidence="1 2">
    <name type="scientific">Camellia lanceoleosa</name>
    <dbReference type="NCBI Taxonomy" id="1840588"/>
    <lineage>
        <taxon>Eukaryota</taxon>
        <taxon>Viridiplantae</taxon>
        <taxon>Streptophyta</taxon>
        <taxon>Embryophyta</taxon>
        <taxon>Tracheophyta</taxon>
        <taxon>Spermatophyta</taxon>
        <taxon>Magnoliopsida</taxon>
        <taxon>eudicotyledons</taxon>
        <taxon>Gunneridae</taxon>
        <taxon>Pentapetalae</taxon>
        <taxon>asterids</taxon>
        <taxon>Ericales</taxon>
        <taxon>Theaceae</taxon>
        <taxon>Camellia</taxon>
    </lineage>
</organism>